<reference evidence="9 10" key="1">
    <citation type="journal article" date="2019" name="Appl. Environ. Microbiol.">
        <title>Genetic determinants of hydroxycinnamic acid metabolism in heterofermentative lactobacilli.</title>
        <authorList>
            <person name="Gaur G."/>
            <person name="Oh J.H."/>
            <person name="Filannino P."/>
            <person name="Gobbetti M."/>
            <person name="van Pijkeren J.P."/>
            <person name="Ganzle M.G."/>
        </authorList>
    </citation>
    <scope>NUCLEOTIDE SEQUENCE [LARGE SCALE GENOMIC DNA]</scope>
    <source>
        <strain evidence="9 10">C5</strain>
    </source>
</reference>
<name>A0A6N9HZM9_9LACO</name>
<feature type="transmembrane region" description="Helical" evidence="7">
    <location>
        <begin position="318"/>
        <end position="337"/>
    </location>
</feature>
<feature type="transmembrane region" description="Helical" evidence="7">
    <location>
        <begin position="185"/>
        <end position="204"/>
    </location>
</feature>
<evidence type="ECO:0000256" key="7">
    <source>
        <dbReference type="SAM" id="Phobius"/>
    </source>
</evidence>
<dbReference type="PANTHER" id="PTHR23501:SF191">
    <property type="entry name" value="VACUOLAR BASIC AMINO ACID TRANSPORTER 4"/>
    <property type="match status" value="1"/>
</dbReference>
<evidence type="ECO:0000256" key="5">
    <source>
        <dbReference type="ARBA" id="ARBA00022989"/>
    </source>
</evidence>
<gene>
    <name evidence="9" type="ORF">GB993_01245</name>
</gene>
<evidence type="ECO:0000313" key="10">
    <source>
        <dbReference type="Proteomes" id="UP000449209"/>
    </source>
</evidence>
<dbReference type="SUPFAM" id="SSF103473">
    <property type="entry name" value="MFS general substrate transporter"/>
    <property type="match status" value="1"/>
</dbReference>
<evidence type="ECO:0000256" key="3">
    <source>
        <dbReference type="ARBA" id="ARBA00022475"/>
    </source>
</evidence>
<keyword evidence="6 7" id="KW-0472">Membrane</keyword>
<evidence type="ECO:0000256" key="1">
    <source>
        <dbReference type="ARBA" id="ARBA00004651"/>
    </source>
</evidence>
<feature type="transmembrane region" description="Helical" evidence="7">
    <location>
        <begin position="279"/>
        <end position="306"/>
    </location>
</feature>
<keyword evidence="3" id="KW-1003">Cell membrane</keyword>
<dbReference type="Proteomes" id="UP000449209">
    <property type="component" value="Unassembled WGS sequence"/>
</dbReference>
<feature type="transmembrane region" description="Helical" evidence="7">
    <location>
        <begin position="378"/>
        <end position="401"/>
    </location>
</feature>
<keyword evidence="2" id="KW-0813">Transport</keyword>
<dbReference type="GO" id="GO:0005886">
    <property type="term" value="C:plasma membrane"/>
    <property type="evidence" value="ECO:0007669"/>
    <property type="project" value="UniProtKB-SubCell"/>
</dbReference>
<evidence type="ECO:0000313" key="9">
    <source>
        <dbReference type="EMBL" id="MYV16155.1"/>
    </source>
</evidence>
<feature type="transmembrane region" description="Helical" evidence="7">
    <location>
        <begin position="129"/>
        <end position="146"/>
    </location>
</feature>
<feature type="transmembrane region" description="Helical" evidence="7">
    <location>
        <begin position="97"/>
        <end position="117"/>
    </location>
</feature>
<dbReference type="PANTHER" id="PTHR23501">
    <property type="entry name" value="MAJOR FACILITATOR SUPERFAMILY"/>
    <property type="match status" value="1"/>
</dbReference>
<dbReference type="Pfam" id="PF07690">
    <property type="entry name" value="MFS_1"/>
    <property type="match status" value="1"/>
</dbReference>
<dbReference type="PRINTS" id="PR01036">
    <property type="entry name" value="TCRTETB"/>
</dbReference>
<dbReference type="InterPro" id="IPR011701">
    <property type="entry name" value="MFS"/>
</dbReference>
<feature type="transmembrane region" description="Helical" evidence="7">
    <location>
        <begin position="444"/>
        <end position="469"/>
    </location>
</feature>
<evidence type="ECO:0000256" key="2">
    <source>
        <dbReference type="ARBA" id="ARBA00022448"/>
    </source>
</evidence>
<proteinExistence type="predicted"/>
<feature type="transmembrane region" description="Helical" evidence="7">
    <location>
        <begin position="65"/>
        <end position="91"/>
    </location>
</feature>
<feature type="domain" description="Major facilitator superfamily (MFS) profile" evidence="8">
    <location>
        <begin position="1"/>
        <end position="475"/>
    </location>
</feature>
<comment type="caution">
    <text evidence="9">The sequence shown here is derived from an EMBL/GenBank/DDBJ whole genome shotgun (WGS) entry which is preliminary data.</text>
</comment>
<dbReference type="PROSITE" id="PS50850">
    <property type="entry name" value="MFS"/>
    <property type="match status" value="1"/>
</dbReference>
<feature type="transmembrane region" description="Helical" evidence="7">
    <location>
        <begin position="152"/>
        <end position="173"/>
    </location>
</feature>
<dbReference type="OrthoDB" id="9816041at2"/>
<feature type="transmembrane region" description="Helical" evidence="7">
    <location>
        <begin position="34"/>
        <end position="53"/>
    </location>
</feature>
<protein>
    <submittedName>
        <fullName evidence="9">MFS transporter</fullName>
    </submittedName>
</protein>
<dbReference type="EMBL" id="WEZQ01000001">
    <property type="protein sequence ID" value="MYV16155.1"/>
    <property type="molecule type" value="Genomic_DNA"/>
</dbReference>
<sequence>MIAILLATFMSSVETTIITTALPTIISQLHGLSLQSWVFTVYLLATAISTPIYGKFSDRIGRKPVFLVGLILFTLGSLLSGFAPSMLFLIVTRTIQGLGAGAIMPITFTIIADLFSYEQRANVLALNNTAWGISALAGPLLGGFIVDQLNWHWVFFINIPIGIVVFLLVVFTYHEKAFDTDKQPMDVGGIATISLSLISLLLLFQNLSHSHAVVSNVILFMLFLAGTLSFILIERRAADPLIPLSMFRNSTFAAQIIIALLLSGAQISFQVYFPIWLQSIYGASAATAGLAITPSPIMWLLASFLVGGLLKRWAPRTIIFIVVLIMLAAYVPILISTPRFPQAAFYVIAGFTGAGLGIIITINTIISQHLVNKDSVGVASSILTLGRTLGQTLAAGIYGLIFNRAISEQLHVHTGISAKAVDNFVNASGHAGVPSSLRPALSSILLYSLHHVFLLVLILFSAAIVVNIFDKQKTVLH</sequence>
<dbReference type="AlphaFoldDB" id="A0A6N9HZM9"/>
<feature type="transmembrane region" description="Helical" evidence="7">
    <location>
        <begin position="343"/>
        <end position="366"/>
    </location>
</feature>
<evidence type="ECO:0000256" key="4">
    <source>
        <dbReference type="ARBA" id="ARBA00022692"/>
    </source>
</evidence>
<dbReference type="FunFam" id="1.20.1720.10:FF:000004">
    <property type="entry name" value="EmrB/QacA family drug resistance transporter"/>
    <property type="match status" value="1"/>
</dbReference>
<dbReference type="InterPro" id="IPR020846">
    <property type="entry name" value="MFS_dom"/>
</dbReference>
<evidence type="ECO:0000256" key="6">
    <source>
        <dbReference type="ARBA" id="ARBA00023136"/>
    </source>
</evidence>
<feature type="transmembrane region" description="Helical" evidence="7">
    <location>
        <begin position="210"/>
        <end position="232"/>
    </location>
</feature>
<accession>A0A6N9HZM9</accession>
<keyword evidence="5 7" id="KW-1133">Transmembrane helix</keyword>
<dbReference type="InterPro" id="IPR036259">
    <property type="entry name" value="MFS_trans_sf"/>
</dbReference>
<comment type="subcellular location">
    <subcellularLocation>
        <location evidence="1">Cell membrane</location>
        <topology evidence="1">Multi-pass membrane protein</topology>
    </subcellularLocation>
</comment>
<dbReference type="Gene3D" id="1.20.1720.10">
    <property type="entry name" value="Multidrug resistance protein D"/>
    <property type="match status" value="1"/>
</dbReference>
<organism evidence="9 10">
    <name type="scientific">Furfurilactobacillus milii</name>
    <dbReference type="NCBI Taxonomy" id="2888272"/>
    <lineage>
        <taxon>Bacteria</taxon>
        <taxon>Bacillati</taxon>
        <taxon>Bacillota</taxon>
        <taxon>Bacilli</taxon>
        <taxon>Lactobacillales</taxon>
        <taxon>Lactobacillaceae</taxon>
        <taxon>Furfurilactobacillus</taxon>
    </lineage>
</organism>
<evidence type="ECO:0000259" key="8">
    <source>
        <dbReference type="PROSITE" id="PS50850"/>
    </source>
</evidence>
<feature type="transmembrane region" description="Helical" evidence="7">
    <location>
        <begin position="252"/>
        <end position="273"/>
    </location>
</feature>
<dbReference type="Gene3D" id="1.20.1250.20">
    <property type="entry name" value="MFS general substrate transporter like domains"/>
    <property type="match status" value="1"/>
</dbReference>
<dbReference type="GO" id="GO:0022857">
    <property type="term" value="F:transmembrane transporter activity"/>
    <property type="evidence" value="ECO:0007669"/>
    <property type="project" value="InterPro"/>
</dbReference>
<keyword evidence="4 7" id="KW-0812">Transmembrane</keyword>